<dbReference type="Pfam" id="PF01464">
    <property type="entry name" value="SLT"/>
    <property type="match status" value="1"/>
</dbReference>
<evidence type="ECO:0000313" key="5">
    <source>
        <dbReference type="Proteomes" id="UP000712007"/>
    </source>
</evidence>
<feature type="domain" description="Transglycosylase SLT" evidence="3">
    <location>
        <begin position="104"/>
        <end position="199"/>
    </location>
</feature>
<dbReference type="PANTHER" id="PTHR37423">
    <property type="entry name" value="SOLUBLE LYTIC MUREIN TRANSGLYCOSYLASE-RELATED"/>
    <property type="match status" value="1"/>
</dbReference>
<reference evidence="4" key="2">
    <citation type="journal article" date="2021" name="PeerJ">
        <title>Extensive microbial diversity within the chicken gut microbiome revealed by metagenomics and culture.</title>
        <authorList>
            <person name="Gilroy R."/>
            <person name="Ravi A."/>
            <person name="Getino M."/>
            <person name="Pursley I."/>
            <person name="Horton D.L."/>
            <person name="Alikhan N.F."/>
            <person name="Baker D."/>
            <person name="Gharbi K."/>
            <person name="Hall N."/>
            <person name="Watson M."/>
            <person name="Adriaenssens E.M."/>
            <person name="Foster-Nyarko E."/>
            <person name="Jarju S."/>
            <person name="Secka A."/>
            <person name="Antonio M."/>
            <person name="Oren A."/>
            <person name="Chaudhuri R.R."/>
            <person name="La Ragione R."/>
            <person name="Hildebrand F."/>
            <person name="Pallen M.J."/>
        </authorList>
    </citation>
    <scope>NUCLEOTIDE SEQUENCE</scope>
    <source>
        <strain evidence="4">3924</strain>
    </source>
</reference>
<name>A0A940IEP2_9BACT</name>
<dbReference type="SUPFAM" id="SSF53955">
    <property type="entry name" value="Lysozyme-like"/>
    <property type="match status" value="1"/>
</dbReference>
<dbReference type="PANTHER" id="PTHR37423:SF2">
    <property type="entry name" value="MEMBRANE-BOUND LYTIC MUREIN TRANSGLYCOSYLASE C"/>
    <property type="match status" value="1"/>
</dbReference>
<accession>A0A940IEP2</accession>
<sequence>MTIRVISLAVAMLLALTSCAQDSAGYYGTDCGGHAVVVAPKIPDSATFAGETLRLDRYDLRERMDRELISFCYMHSSTLLIIKRANRYFPVVEPILKECGVPDDFKYLMAIESSLLVQTVSPAGAAGLWQFMETTGREYGLEVNSNVDERFNVEKSTRAACAYLKEAYARYGDWWSVAAAYNAGQGRITRELERQGESSALDLWLNTETSRYMFRIMALKTIMESPQEYGFRLTPAQLYPPLAYDTVSVTTGIVSLSEWAAQHGVSYYQLKDANRWLRGSSLINKSGKKYDILIIRQESAHYDPEAIVPHNPAWCR</sequence>
<protein>
    <submittedName>
        <fullName evidence="4">Lytic transglycosylase domain-containing protein</fullName>
    </submittedName>
</protein>
<reference evidence="4" key="1">
    <citation type="submission" date="2020-10" db="EMBL/GenBank/DDBJ databases">
        <authorList>
            <person name="Gilroy R."/>
        </authorList>
    </citation>
    <scope>NUCLEOTIDE SEQUENCE</scope>
    <source>
        <strain evidence="4">3924</strain>
    </source>
</reference>
<keyword evidence="2" id="KW-0732">Signal</keyword>
<dbReference type="Gene3D" id="1.10.530.10">
    <property type="match status" value="1"/>
</dbReference>
<evidence type="ECO:0000256" key="1">
    <source>
        <dbReference type="ARBA" id="ARBA00007734"/>
    </source>
</evidence>
<gene>
    <name evidence="4" type="ORF">IAC51_03340</name>
</gene>
<comment type="similarity">
    <text evidence="1">Belongs to the transglycosylase Slt family.</text>
</comment>
<dbReference type="InterPro" id="IPR008258">
    <property type="entry name" value="Transglycosylase_SLT_dom_1"/>
</dbReference>
<evidence type="ECO:0000256" key="2">
    <source>
        <dbReference type="SAM" id="SignalP"/>
    </source>
</evidence>
<evidence type="ECO:0000313" key="4">
    <source>
        <dbReference type="EMBL" id="MBO8439666.1"/>
    </source>
</evidence>
<dbReference type="AlphaFoldDB" id="A0A940IEP2"/>
<organism evidence="4 5">
    <name type="scientific">Candidatus Aphodosoma intestinipullorum</name>
    <dbReference type="NCBI Taxonomy" id="2840674"/>
    <lineage>
        <taxon>Bacteria</taxon>
        <taxon>Pseudomonadati</taxon>
        <taxon>Bacteroidota</taxon>
        <taxon>Bacteroidia</taxon>
        <taxon>Bacteroidales</taxon>
        <taxon>Candidatus Aphodosoma</taxon>
    </lineage>
</organism>
<feature type="signal peptide" evidence="2">
    <location>
        <begin position="1"/>
        <end position="20"/>
    </location>
</feature>
<feature type="chain" id="PRO_5037061095" evidence="2">
    <location>
        <begin position="21"/>
        <end position="316"/>
    </location>
</feature>
<proteinExistence type="inferred from homology"/>
<dbReference type="EMBL" id="JADIMV010000056">
    <property type="protein sequence ID" value="MBO8439666.1"/>
    <property type="molecule type" value="Genomic_DNA"/>
</dbReference>
<comment type="caution">
    <text evidence="4">The sequence shown here is derived from an EMBL/GenBank/DDBJ whole genome shotgun (WGS) entry which is preliminary data.</text>
</comment>
<dbReference type="Proteomes" id="UP000712007">
    <property type="component" value="Unassembled WGS sequence"/>
</dbReference>
<dbReference type="CDD" id="cd16894">
    <property type="entry name" value="MltD-like"/>
    <property type="match status" value="1"/>
</dbReference>
<dbReference type="PROSITE" id="PS51257">
    <property type="entry name" value="PROKAR_LIPOPROTEIN"/>
    <property type="match status" value="1"/>
</dbReference>
<evidence type="ECO:0000259" key="3">
    <source>
        <dbReference type="Pfam" id="PF01464"/>
    </source>
</evidence>
<dbReference type="InterPro" id="IPR023346">
    <property type="entry name" value="Lysozyme-like_dom_sf"/>
</dbReference>